<organism evidence="1">
    <name type="scientific">Spiroplasma citri</name>
    <dbReference type="NCBI Taxonomy" id="2133"/>
    <lineage>
        <taxon>Bacteria</taxon>
        <taxon>Bacillati</taxon>
        <taxon>Mycoplasmatota</taxon>
        <taxon>Mollicutes</taxon>
        <taxon>Entomoplasmatales</taxon>
        <taxon>Spiroplasmataceae</taxon>
        <taxon>Spiroplasma</taxon>
    </lineage>
</organism>
<evidence type="ECO:0000313" key="1">
    <source>
        <dbReference type="EMBL" id="CAK99963.1"/>
    </source>
</evidence>
<gene>
    <name evidence="1" type="ORF">SPICINP06_006</name>
</gene>
<protein>
    <submittedName>
        <fullName evidence="1">Uncharacterized protein</fullName>
    </submittedName>
</protein>
<reference evidence="1" key="1">
    <citation type="journal article" date="2010" name="Appl. Environ. Microbiol.">
        <title>Partial chromosome sequence of Spiroplasma citri reveals extensive viral invasion and important gene decay.</title>
        <authorList>
            <person name="Carle P."/>
            <person name="Saillard C."/>
            <person name="Carrere N."/>
            <person name="Carrere S."/>
            <person name="Duret S."/>
            <person name="Eveillard S."/>
            <person name="Gaurivaud P."/>
            <person name="Gourgues G."/>
            <person name="Gouzy J."/>
            <person name="Salar P."/>
            <person name="Verdin E."/>
            <person name="Breton M."/>
            <person name="Blanchard A."/>
            <person name="Laigret F."/>
            <person name="Bove J.M."/>
            <person name="Renaudin J."/>
            <person name="Foissac X."/>
        </authorList>
    </citation>
    <scope>NUCLEOTIDE SEQUENCE</scope>
    <source>
        <strain evidence="1">GII3-3X</strain>
    </source>
</reference>
<name>Q14KL7_SPICI</name>
<dbReference type="AlphaFoldDB" id="Q14KL7"/>
<dbReference type="EMBL" id="AM285327">
    <property type="protein sequence ID" value="CAK99963.1"/>
    <property type="molecule type" value="Genomic_DNA"/>
</dbReference>
<accession>Q14KL7</accession>
<sequence length="192" mass="21551">MPQTVASEDLRPLLNDKVLKAVKTVDASLTTDDYDWWPLYYQGSPKTFDITTTDIKVDIYIAGKNKATGVSQVQFYKVQKVNQMSVKKISFSWVGPLTKPWYSDIPNLTKKADVIAEMNTGILTAIQKLNAGLRTSDYTVNILDYEHKIFNDRDEGDFSKDVDILYSLIGTNWLTDETVGANLTVPAATKKT</sequence>
<proteinExistence type="predicted"/>